<evidence type="ECO:0000313" key="2">
    <source>
        <dbReference type="EMBL" id="GAT49867.1"/>
    </source>
</evidence>
<keyword evidence="3" id="KW-1185">Reference proteome</keyword>
<sequence>MDQTPSPPSANARKRRRSLSPDSGRSGAAAASSKSGIPPEQKTKWSEKTGKAKGKERVREASGAETGGGASGNPKKKRKRTIWGQPRKELNEEVGVIVDSFRIWTRALTGTYDQSTPIPPLEDHLQQYDKRLERVVDMKAHVQTLADTARIAIDKNAQNRADARRAAAEKSNGKIAKAIGRIPEQHLSMAFAAVANAGLKDFRPDVSGPIQSIYNQIHCHLAVSTFQQAAQSLPLGLQGLNVLSPGSYTTLVAAYENYVYGTLARITTR</sequence>
<evidence type="ECO:0000313" key="3">
    <source>
        <dbReference type="Proteomes" id="UP000815677"/>
    </source>
</evidence>
<organism evidence="2 3">
    <name type="scientific">Mycena chlorophos</name>
    <name type="common">Agaric fungus</name>
    <name type="synonym">Agaricus chlorophos</name>
    <dbReference type="NCBI Taxonomy" id="658473"/>
    <lineage>
        <taxon>Eukaryota</taxon>
        <taxon>Fungi</taxon>
        <taxon>Dikarya</taxon>
        <taxon>Basidiomycota</taxon>
        <taxon>Agaricomycotina</taxon>
        <taxon>Agaricomycetes</taxon>
        <taxon>Agaricomycetidae</taxon>
        <taxon>Agaricales</taxon>
        <taxon>Marasmiineae</taxon>
        <taxon>Mycenaceae</taxon>
        <taxon>Mycena</taxon>
    </lineage>
</organism>
<dbReference type="EMBL" id="DF845980">
    <property type="protein sequence ID" value="GAT49867.1"/>
    <property type="molecule type" value="Genomic_DNA"/>
</dbReference>
<feature type="region of interest" description="Disordered" evidence="1">
    <location>
        <begin position="1"/>
        <end position="84"/>
    </location>
</feature>
<dbReference type="Proteomes" id="UP000815677">
    <property type="component" value="Unassembled WGS sequence"/>
</dbReference>
<feature type="compositionally biased region" description="Basic and acidic residues" evidence="1">
    <location>
        <begin position="41"/>
        <end position="62"/>
    </location>
</feature>
<reference evidence="2" key="1">
    <citation type="submission" date="2014-09" db="EMBL/GenBank/DDBJ databases">
        <title>Genome sequence of the luminous mushroom Mycena chlorophos for searching fungal bioluminescence genes.</title>
        <authorList>
            <person name="Tanaka Y."/>
            <person name="Kasuga D."/>
            <person name="Oba Y."/>
            <person name="Hase S."/>
            <person name="Sato K."/>
            <person name="Oba Y."/>
            <person name="Sakakibara Y."/>
        </authorList>
    </citation>
    <scope>NUCLEOTIDE SEQUENCE</scope>
</reference>
<gene>
    <name evidence="2" type="ORF">MCHLO_07152</name>
</gene>
<evidence type="ECO:0000256" key="1">
    <source>
        <dbReference type="SAM" id="MobiDB-lite"/>
    </source>
</evidence>
<protein>
    <submittedName>
        <fullName evidence="2">Uncharacterized protein</fullName>
    </submittedName>
</protein>
<feature type="compositionally biased region" description="Low complexity" evidence="1">
    <location>
        <begin position="23"/>
        <end position="36"/>
    </location>
</feature>
<name>A0ABQ0LH94_MYCCL</name>
<accession>A0ABQ0LH94</accession>
<proteinExistence type="predicted"/>